<dbReference type="EMBL" id="QFFM01000033">
    <property type="protein sequence ID" value="PWG62663.1"/>
    <property type="molecule type" value="Genomic_DNA"/>
</dbReference>
<name>A0A2U2N0T6_9BIFI</name>
<gene>
    <name evidence="2" type="ORF">DF196_11940</name>
</gene>
<evidence type="ECO:0000313" key="3">
    <source>
        <dbReference type="Proteomes" id="UP000245876"/>
    </source>
</evidence>
<evidence type="ECO:0000256" key="1">
    <source>
        <dbReference type="SAM" id="MobiDB-lite"/>
    </source>
</evidence>
<keyword evidence="3" id="KW-1185">Reference proteome</keyword>
<dbReference type="RefSeq" id="WP_109058029.1">
    <property type="nucleotide sequence ID" value="NZ_QFFM01000033.1"/>
</dbReference>
<reference evidence="2 3" key="1">
    <citation type="journal article" date="2018" name="Int. J. Syst. Evol. Microbiol.">
        <title>Bifidobacterium callitrichidarum sp. nov. from the faeces of the emperor tamarin (Saguinus imperator).</title>
        <authorList>
            <person name="Modesto M."/>
            <person name="Michelini S."/>
            <person name="Sansosti M.C."/>
            <person name="De Filippo C."/>
            <person name="Cavalieri D."/>
            <person name="Qvirist L."/>
            <person name="Andlid T."/>
            <person name="Spiezio C."/>
            <person name="Sandri C."/>
            <person name="Pascarelli S."/>
            <person name="Sgorbati B."/>
            <person name="Mattarelli P."/>
        </authorList>
    </citation>
    <scope>NUCLEOTIDE SEQUENCE [LARGE SCALE GENOMIC DNA]</scope>
    <source>
        <strain evidence="2 3">TRI 5</strain>
    </source>
</reference>
<accession>A0A2U2N0T6</accession>
<feature type="region of interest" description="Disordered" evidence="1">
    <location>
        <begin position="47"/>
        <end position="68"/>
    </location>
</feature>
<comment type="caution">
    <text evidence="2">The sequence shown here is derived from an EMBL/GenBank/DDBJ whole genome shotgun (WGS) entry which is preliminary data.</text>
</comment>
<evidence type="ECO:0000313" key="2">
    <source>
        <dbReference type="EMBL" id="PWG62663.1"/>
    </source>
</evidence>
<organism evidence="2 3">
    <name type="scientific">Bifidobacterium callitrichidarum</name>
    <dbReference type="NCBI Taxonomy" id="2052941"/>
    <lineage>
        <taxon>Bacteria</taxon>
        <taxon>Bacillati</taxon>
        <taxon>Actinomycetota</taxon>
        <taxon>Actinomycetes</taxon>
        <taxon>Bifidobacteriales</taxon>
        <taxon>Bifidobacteriaceae</taxon>
        <taxon>Bifidobacterium</taxon>
    </lineage>
</organism>
<dbReference type="AlphaFoldDB" id="A0A2U2N0T6"/>
<sequence length="68" mass="7481">MHVQELIDQLEQLKTQYGNTTVIVNAGDPDYYDTITGITNTLVDSEDGISHTSENNPNAEKAICISLQ</sequence>
<protein>
    <submittedName>
        <fullName evidence="2">Uncharacterized protein</fullName>
    </submittedName>
</protein>
<dbReference type="Proteomes" id="UP000245876">
    <property type="component" value="Unassembled WGS sequence"/>
</dbReference>
<proteinExistence type="predicted"/>